<organism evidence="4 5">
    <name type="scientific">Paenibacillus lycopersici</name>
    <dbReference type="NCBI Taxonomy" id="2704462"/>
    <lineage>
        <taxon>Bacteria</taxon>
        <taxon>Bacillati</taxon>
        <taxon>Bacillota</taxon>
        <taxon>Bacilli</taxon>
        <taxon>Bacillales</taxon>
        <taxon>Paenibacillaceae</taxon>
        <taxon>Paenibacillus</taxon>
    </lineage>
</organism>
<keyword evidence="5" id="KW-1185">Reference proteome</keyword>
<dbReference type="InterPro" id="IPR050768">
    <property type="entry name" value="UPF0353/GerABKA_families"/>
</dbReference>
<keyword evidence="2 3" id="KW-0472">Membrane</keyword>
<proteinExistence type="inferred from homology"/>
<comment type="similarity">
    <text evidence="1">Belongs to the GerABKA family.</text>
</comment>
<keyword evidence="3" id="KW-0812">Transmembrane</keyword>
<dbReference type="AlphaFoldDB" id="A0A6C0G3D3"/>
<keyword evidence="3" id="KW-1133">Transmembrane helix</keyword>
<dbReference type="EMBL" id="CP048209">
    <property type="protein sequence ID" value="QHT61160.1"/>
    <property type="molecule type" value="Genomic_DNA"/>
</dbReference>
<dbReference type="Pfam" id="PF03323">
    <property type="entry name" value="GerA"/>
    <property type="match status" value="1"/>
</dbReference>
<sequence>MKTSAQSAFIHQFERQPDFNVQRILVDSDIPVTCCYLDTIVDTALIEKTVLSPLLDIHIDRERPYHENRTALIRDKLSSLPCTEEKSFAQWVSALHHGQCIIFIAGIDAGYLLSAPAFPHRNIQEPKTEKTVRGPSEAFTEAIMTNVGLVRSRIKSPQLVFETFEIGELSCTKVLMGYVQGKASEARIQAYRERIGQIRTEAVFEGANIEEWIEDKELTPFPRMLNTERPDIASAHLVEGKILIFTDGTPSSLITPVSFFQFFVSAEDYYQQPLFATLLRWLRFLSFLLSVYTPSIFIALSNYNQEMIPSELLINLAAQREGVPFPAFVEALIMLVMFELLREAGVRMPSVTGQAISIVGAVVLGQAAVEAGLVSAAMVIVVGITAMANFVSPSFNFGMAQRILQFSFMVLAVSLGMFGILCGTLALVVHLVSLKTTGEPYLSPLAPIRSSEFRDTLFRVPWYKMKEPRNAKKATQR</sequence>
<accession>A0A6C0G3D3</accession>
<evidence type="ECO:0000256" key="1">
    <source>
        <dbReference type="ARBA" id="ARBA00005278"/>
    </source>
</evidence>
<dbReference type="InterPro" id="IPR004995">
    <property type="entry name" value="Spore_Ger"/>
</dbReference>
<reference evidence="4 5" key="1">
    <citation type="submission" date="2020-01" db="EMBL/GenBank/DDBJ databases">
        <title>Paenibacillus sp. nov., isolated from tomato rhizosphere.</title>
        <authorList>
            <person name="Weon H.-Y."/>
            <person name="Lee S.A."/>
        </authorList>
    </citation>
    <scope>NUCLEOTIDE SEQUENCE [LARGE SCALE GENOMIC DNA]</scope>
    <source>
        <strain evidence="4 5">12200R-189</strain>
    </source>
</reference>
<feature type="transmembrane region" description="Helical" evidence="3">
    <location>
        <begin position="373"/>
        <end position="391"/>
    </location>
</feature>
<evidence type="ECO:0000313" key="5">
    <source>
        <dbReference type="Proteomes" id="UP000476064"/>
    </source>
</evidence>
<dbReference type="Proteomes" id="UP000476064">
    <property type="component" value="Chromosome"/>
</dbReference>
<name>A0A6C0G3D3_9BACL</name>
<feature type="transmembrane region" description="Helical" evidence="3">
    <location>
        <begin position="403"/>
        <end position="432"/>
    </location>
</feature>
<feature type="transmembrane region" description="Helical" evidence="3">
    <location>
        <begin position="281"/>
        <end position="303"/>
    </location>
</feature>
<protein>
    <submittedName>
        <fullName evidence="4">Spore germination protein</fullName>
    </submittedName>
</protein>
<dbReference type="PANTHER" id="PTHR22550:SF5">
    <property type="entry name" value="LEUCINE ZIPPER PROTEIN 4"/>
    <property type="match status" value="1"/>
</dbReference>
<dbReference type="RefSeq" id="WP_162357599.1">
    <property type="nucleotide sequence ID" value="NZ_CP048209.1"/>
</dbReference>
<dbReference type="GO" id="GO:0016020">
    <property type="term" value="C:membrane"/>
    <property type="evidence" value="ECO:0007669"/>
    <property type="project" value="InterPro"/>
</dbReference>
<dbReference type="KEGG" id="plyc:GXP70_15145"/>
<feature type="transmembrane region" description="Helical" evidence="3">
    <location>
        <begin position="323"/>
        <end position="341"/>
    </location>
</feature>
<gene>
    <name evidence="4" type="ORF">GXP70_15145</name>
</gene>
<dbReference type="GO" id="GO:0009847">
    <property type="term" value="P:spore germination"/>
    <property type="evidence" value="ECO:0007669"/>
    <property type="project" value="InterPro"/>
</dbReference>
<evidence type="ECO:0000256" key="3">
    <source>
        <dbReference type="SAM" id="Phobius"/>
    </source>
</evidence>
<dbReference type="PANTHER" id="PTHR22550">
    <property type="entry name" value="SPORE GERMINATION PROTEIN"/>
    <property type="match status" value="1"/>
</dbReference>
<evidence type="ECO:0000313" key="4">
    <source>
        <dbReference type="EMBL" id="QHT61160.1"/>
    </source>
</evidence>
<evidence type="ECO:0000256" key="2">
    <source>
        <dbReference type="ARBA" id="ARBA00023136"/>
    </source>
</evidence>
<dbReference type="PIRSF" id="PIRSF005690">
    <property type="entry name" value="GerBA"/>
    <property type="match status" value="1"/>
</dbReference>